<gene>
    <name evidence="2" type="ORF">G4Z05_15605</name>
</gene>
<evidence type="ECO:0000256" key="1">
    <source>
        <dbReference type="SAM" id="Phobius"/>
    </source>
</evidence>
<feature type="transmembrane region" description="Helical" evidence="1">
    <location>
        <begin position="6"/>
        <end position="21"/>
    </location>
</feature>
<evidence type="ECO:0000313" key="3">
    <source>
        <dbReference type="Proteomes" id="UP000481621"/>
    </source>
</evidence>
<dbReference type="AlphaFoldDB" id="A0A6B3TV54"/>
<accession>A0A6B3TV54</accession>
<dbReference type="InterPro" id="IPR017259">
    <property type="entry name" value="UCP037672"/>
</dbReference>
<dbReference type="Proteomes" id="UP000481621">
    <property type="component" value="Unassembled WGS sequence"/>
</dbReference>
<sequence>MDTKVVVLGVIFLVLAYLVGVKKQTYWLSGFNQHRVRDKKKLGTIVGSYSFVVAVVLIMSGFVRILPLEILMPLIVIGYLLLIVYVNAKMVE</sequence>
<name>A0A6B3TV54_9BACI</name>
<evidence type="ECO:0000313" key="2">
    <source>
        <dbReference type="EMBL" id="NEX80256.1"/>
    </source>
</evidence>
<dbReference type="RefSeq" id="WP_163252707.1">
    <property type="nucleotide sequence ID" value="NZ_JAAIUV010000038.1"/>
</dbReference>
<proteinExistence type="predicted"/>
<reference evidence="2" key="1">
    <citation type="submission" date="2020-02" db="EMBL/GenBank/DDBJ databases">
        <title>Bacillus sedimentmangrovi sp. nov., isolated from sediment of the mangrove ecosystem.</title>
        <authorList>
            <person name="Liu G."/>
        </authorList>
    </citation>
    <scope>NUCLEOTIDE SEQUENCE [LARGE SCALE GENOMIC DNA]</scope>
    <source>
        <strain evidence="2">SgZ-7</strain>
    </source>
</reference>
<dbReference type="Pfam" id="PF12650">
    <property type="entry name" value="DUF3784"/>
    <property type="match status" value="1"/>
</dbReference>
<keyword evidence="3" id="KW-1185">Reference proteome</keyword>
<keyword evidence="1" id="KW-0472">Membrane</keyword>
<organism evidence="2 3">
    <name type="scientific">Neobacillus thermocopriae</name>
    <dbReference type="NCBI Taxonomy" id="1215031"/>
    <lineage>
        <taxon>Bacteria</taxon>
        <taxon>Bacillati</taxon>
        <taxon>Bacillota</taxon>
        <taxon>Bacilli</taxon>
        <taxon>Bacillales</taxon>
        <taxon>Bacillaceae</taxon>
        <taxon>Neobacillus</taxon>
    </lineage>
</organism>
<feature type="transmembrane region" description="Helical" evidence="1">
    <location>
        <begin position="70"/>
        <end position="88"/>
    </location>
</feature>
<comment type="caution">
    <text evidence="2">The sequence shown here is derived from an EMBL/GenBank/DDBJ whole genome shotgun (WGS) entry which is preliminary data.</text>
</comment>
<feature type="transmembrane region" description="Helical" evidence="1">
    <location>
        <begin position="42"/>
        <end position="64"/>
    </location>
</feature>
<keyword evidence="1" id="KW-1133">Transmembrane helix</keyword>
<keyword evidence="1" id="KW-0812">Transmembrane</keyword>
<dbReference type="EMBL" id="JAAIUV010000038">
    <property type="protein sequence ID" value="NEX80256.1"/>
    <property type="molecule type" value="Genomic_DNA"/>
</dbReference>
<protein>
    <submittedName>
        <fullName evidence="2">DUF3784 domain-containing protein</fullName>
    </submittedName>
</protein>